<evidence type="ECO:0000313" key="2">
    <source>
        <dbReference type="Proteomes" id="UP000449846"/>
    </source>
</evidence>
<dbReference type="Proteomes" id="UP000449846">
    <property type="component" value="Unassembled WGS sequence"/>
</dbReference>
<dbReference type="EMBL" id="WMIG01000013">
    <property type="protein sequence ID" value="MTH61167.1"/>
    <property type="molecule type" value="Genomic_DNA"/>
</dbReference>
<reference evidence="1 2" key="1">
    <citation type="submission" date="2019-11" db="EMBL/GenBank/DDBJ databases">
        <authorList>
            <person name="Dong K."/>
        </authorList>
    </citation>
    <scope>NUCLEOTIDE SEQUENCE [LARGE SCALE GENOMIC DNA]</scope>
    <source>
        <strain evidence="1 2">NBRC 112902</strain>
    </source>
</reference>
<keyword evidence="2" id="KW-1185">Reference proteome</keyword>
<evidence type="ECO:0000313" key="1">
    <source>
        <dbReference type="EMBL" id="MTH61167.1"/>
    </source>
</evidence>
<proteinExistence type="predicted"/>
<protein>
    <submittedName>
        <fullName evidence="1">Uncharacterized protein</fullName>
    </submittedName>
</protein>
<dbReference type="RefSeq" id="WP_155041109.1">
    <property type="nucleotide sequence ID" value="NZ_WMIG01000013.1"/>
</dbReference>
<gene>
    <name evidence="1" type="ORF">GL300_18310</name>
</gene>
<dbReference type="AlphaFoldDB" id="A0A844HS56"/>
<sequence length="55" mass="6528">MTLMGKTRYRASRSWFSKPKVILQVLVSDRDHHGDLYAYWKDATIEDLTMLEKQP</sequence>
<organism evidence="1 2">
    <name type="scientific">Paracoccus litorisediminis</name>
    <dbReference type="NCBI Taxonomy" id="2006130"/>
    <lineage>
        <taxon>Bacteria</taxon>
        <taxon>Pseudomonadati</taxon>
        <taxon>Pseudomonadota</taxon>
        <taxon>Alphaproteobacteria</taxon>
        <taxon>Rhodobacterales</taxon>
        <taxon>Paracoccaceae</taxon>
        <taxon>Paracoccus</taxon>
    </lineage>
</organism>
<comment type="caution">
    <text evidence="1">The sequence shown here is derived from an EMBL/GenBank/DDBJ whole genome shotgun (WGS) entry which is preliminary data.</text>
</comment>
<name>A0A844HS56_9RHOB</name>
<accession>A0A844HS56</accession>